<dbReference type="PANTHER" id="PTHR48465">
    <property type="entry name" value="PROTEIN SSUH2 HOMOLOG"/>
    <property type="match status" value="1"/>
</dbReference>
<sequence length="376" mass="41176">MTPSLENKDYLQEKRSSNPSFSLIPPPRDENTNPDTILEGSVSTRFFQEVSEINENDIRQSLLVEAKRRRCFGTKAINKMSFEGIEHSCCYHYVLESFTETRSTADACEAYIPGQATATLESQTNMISISTDGGPSTSIFGMQNPWDYEILPDVEFAEQTKVLEMPGTSRLDPCPVCHSEGVSHCFHCRGFGTDKCGSCRGTGMKAGVAHPAIYTHPMIGTFPHSDPSRGYPGSGAAFIKPSIASGGKPYAVGTPVHFMAKAGLPPPGIGQHDLCLFCQGRGIRDCHYCKGHGKKTCTTCAGHGIKDVNEISRKFCAGHLQKSLGACRVIKQRHMVEAFPVAKVKYRLGSKSGIFWVYGNERLCFLPKDASHCCML</sequence>
<protein>
    <submittedName>
        <fullName evidence="3">Uncharacterized protein</fullName>
    </submittedName>
</protein>
<feature type="compositionally biased region" description="Basic and acidic residues" evidence="1">
    <location>
        <begin position="1"/>
        <end position="16"/>
    </location>
</feature>
<dbReference type="WBParaSite" id="ACRNAN_scaffold8862.g17559.t1">
    <property type="protein sequence ID" value="ACRNAN_scaffold8862.g17559.t1"/>
    <property type="gene ID" value="ACRNAN_scaffold8862.g17559"/>
</dbReference>
<evidence type="ECO:0000313" key="2">
    <source>
        <dbReference type="Proteomes" id="UP000887540"/>
    </source>
</evidence>
<organism evidence="2 3">
    <name type="scientific">Acrobeloides nanus</name>
    <dbReference type="NCBI Taxonomy" id="290746"/>
    <lineage>
        <taxon>Eukaryota</taxon>
        <taxon>Metazoa</taxon>
        <taxon>Ecdysozoa</taxon>
        <taxon>Nematoda</taxon>
        <taxon>Chromadorea</taxon>
        <taxon>Rhabditida</taxon>
        <taxon>Tylenchina</taxon>
        <taxon>Cephalobomorpha</taxon>
        <taxon>Cephaloboidea</taxon>
        <taxon>Cephalobidae</taxon>
        <taxon>Acrobeloides</taxon>
    </lineage>
</organism>
<dbReference type="AlphaFoldDB" id="A0A914EKQ7"/>
<dbReference type="PANTHER" id="PTHR48465:SF1">
    <property type="entry name" value="PROTEIN SSUH2 HOMOLOG"/>
    <property type="match status" value="1"/>
</dbReference>
<name>A0A914EKQ7_9BILA</name>
<feature type="region of interest" description="Disordered" evidence="1">
    <location>
        <begin position="1"/>
        <end position="34"/>
    </location>
</feature>
<dbReference type="InterPro" id="IPR052789">
    <property type="entry name" value="SSUH2_homolog"/>
</dbReference>
<proteinExistence type="predicted"/>
<reference evidence="3" key="1">
    <citation type="submission" date="2022-11" db="UniProtKB">
        <authorList>
            <consortium name="WormBaseParasite"/>
        </authorList>
    </citation>
    <scope>IDENTIFICATION</scope>
</reference>
<dbReference type="Proteomes" id="UP000887540">
    <property type="component" value="Unplaced"/>
</dbReference>
<evidence type="ECO:0000313" key="3">
    <source>
        <dbReference type="WBParaSite" id="ACRNAN_scaffold8862.g17559.t1"/>
    </source>
</evidence>
<accession>A0A914EKQ7</accession>
<evidence type="ECO:0000256" key="1">
    <source>
        <dbReference type="SAM" id="MobiDB-lite"/>
    </source>
</evidence>
<keyword evidence="2" id="KW-1185">Reference proteome</keyword>